<reference evidence="1 2" key="1">
    <citation type="submission" date="2005-09" db="EMBL/GenBank/DDBJ databases">
        <authorList>
            <person name="Mural R.J."/>
            <person name="Li P.W."/>
            <person name="Adams M.D."/>
            <person name="Amanatides P.G."/>
            <person name="Baden-Tillson H."/>
            <person name="Barnstead M."/>
            <person name="Chin S.H."/>
            <person name="Dew I."/>
            <person name="Evans C.A."/>
            <person name="Ferriera S."/>
            <person name="Flanigan M."/>
            <person name="Fosler C."/>
            <person name="Glodek A."/>
            <person name="Gu Z."/>
            <person name="Holt R.A."/>
            <person name="Jennings D."/>
            <person name="Kraft C.L."/>
            <person name="Lu F."/>
            <person name="Nguyen T."/>
            <person name="Nusskern D.R."/>
            <person name="Pfannkoch C.M."/>
            <person name="Sitter C."/>
            <person name="Sutton G.G."/>
            <person name="Venter J.C."/>
            <person name="Wang Z."/>
            <person name="Woodage T."/>
            <person name="Zheng X.H."/>
            <person name="Zhong F."/>
        </authorList>
    </citation>
    <scope>NUCLEOTIDE SEQUENCE [LARGE SCALE GENOMIC DNA]</scope>
    <source>
        <strain>BN</strain>
        <strain evidence="2">Sprague-Dawley</strain>
    </source>
</reference>
<name>A6KLA4_RAT</name>
<accession>A6KLA4</accession>
<dbReference type="AlphaFoldDB" id="A6KLA4"/>
<organism evidence="1 2">
    <name type="scientific">Rattus norvegicus</name>
    <name type="common">Rat</name>
    <dbReference type="NCBI Taxonomy" id="10116"/>
    <lineage>
        <taxon>Eukaryota</taxon>
        <taxon>Metazoa</taxon>
        <taxon>Chordata</taxon>
        <taxon>Craniata</taxon>
        <taxon>Vertebrata</taxon>
        <taxon>Euteleostomi</taxon>
        <taxon>Mammalia</taxon>
        <taxon>Eutheria</taxon>
        <taxon>Euarchontoglires</taxon>
        <taxon>Glires</taxon>
        <taxon>Rodentia</taxon>
        <taxon>Myomorpha</taxon>
        <taxon>Muroidea</taxon>
        <taxon>Muridae</taxon>
        <taxon>Murinae</taxon>
        <taxon>Rattus</taxon>
    </lineage>
</organism>
<gene>
    <name evidence="1" type="primary">RGD1564253_predicted</name>
    <name evidence="1" type="ORF">rCG_38911</name>
</gene>
<evidence type="ECO:0000313" key="1">
    <source>
        <dbReference type="EMBL" id="EDL86316.1"/>
    </source>
</evidence>
<evidence type="ECO:0000313" key="2">
    <source>
        <dbReference type="Proteomes" id="UP000234681"/>
    </source>
</evidence>
<sequence length="39" mass="4560">MLVPSKIPQTWTWLARMFSNNLRCNVTTPSRSCYYAILP</sequence>
<dbReference type="EMBL" id="CH474063">
    <property type="protein sequence ID" value="EDL86316.1"/>
    <property type="molecule type" value="Genomic_DNA"/>
</dbReference>
<dbReference type="Proteomes" id="UP000234681">
    <property type="component" value="Chromosome X"/>
</dbReference>
<proteinExistence type="predicted"/>
<protein>
    <submittedName>
        <fullName evidence="1">Similar to Protein CXorf17 homolog (Predicted), isoform CRA_b</fullName>
    </submittedName>
</protein>